<protein>
    <submittedName>
        <fullName evidence="2">Uncharacterized protein</fullName>
    </submittedName>
</protein>
<dbReference type="Pfam" id="PF08297">
    <property type="entry name" value="U3_snoRNA_assoc"/>
    <property type="match status" value="1"/>
</dbReference>
<feature type="compositionally biased region" description="Acidic residues" evidence="1">
    <location>
        <begin position="158"/>
        <end position="173"/>
    </location>
</feature>
<proteinExistence type="predicted"/>
<feature type="compositionally biased region" description="Low complexity" evidence="1">
    <location>
        <begin position="174"/>
        <end position="194"/>
    </location>
</feature>
<feature type="compositionally biased region" description="Polar residues" evidence="1">
    <location>
        <begin position="86"/>
        <end position="97"/>
    </location>
</feature>
<feature type="compositionally biased region" description="Acidic residues" evidence="1">
    <location>
        <begin position="272"/>
        <end position="288"/>
    </location>
</feature>
<feature type="compositionally biased region" description="Acidic residues" evidence="1">
    <location>
        <begin position="38"/>
        <end position="51"/>
    </location>
</feature>
<evidence type="ECO:0000256" key="1">
    <source>
        <dbReference type="SAM" id="MobiDB-lite"/>
    </source>
</evidence>
<evidence type="ECO:0000313" key="2">
    <source>
        <dbReference type="EMBL" id="KAL1880623.1"/>
    </source>
</evidence>
<gene>
    <name evidence="2" type="ORF">Daus18300_001234</name>
</gene>
<dbReference type="EMBL" id="JAWRVE010000007">
    <property type="protein sequence ID" value="KAL1880623.1"/>
    <property type="molecule type" value="Genomic_DNA"/>
</dbReference>
<evidence type="ECO:0000313" key="3">
    <source>
        <dbReference type="Proteomes" id="UP001583177"/>
    </source>
</evidence>
<accession>A0ABR3XX71</accession>
<feature type="compositionally biased region" description="Basic and acidic residues" evidence="1">
    <location>
        <begin position="314"/>
        <end position="324"/>
    </location>
</feature>
<sequence length="373" mass="40085">MAPKKATTKSPKPRSTPSRKAKPEVVEVSSDAGSNYDDVPEDAGPGDDSGPEPEAATPATKGGKRKAAEEDEDESPDAKKARVSSVKISSKSATGSNGKKHTHKNVKIEIPVSPTPAAKPAGKHIVFNDDDGPAEFFTPQEAPVQDLLDAQLSKADGEGGEEEEESDSDDDAPEAVSSHAAAAQAAKSAQAATKAAEKQSELQKRKRQQRDAQNKQQAETRKKQQAKSDKKAAKAAAAAEAAAEASPEPVQQGQGRRKRLDRRSLPAMLPDDFLEAASDEEDQDEDSDNNGGQDARKPKKVKLSTVLEQQAAEAESRRPQDRRVGSTVYRVVTKQDDPILAPKPHNRSHNAREQLLARRRPVERKGGFLVKRG</sequence>
<feature type="region of interest" description="Disordered" evidence="1">
    <location>
        <begin position="1"/>
        <end position="373"/>
    </location>
</feature>
<feature type="compositionally biased region" description="Basic and acidic residues" evidence="1">
    <location>
        <begin position="195"/>
        <end position="232"/>
    </location>
</feature>
<dbReference type="InterPro" id="IPR013268">
    <property type="entry name" value="UTP16"/>
</dbReference>
<feature type="compositionally biased region" description="Low complexity" evidence="1">
    <location>
        <begin position="1"/>
        <end position="18"/>
    </location>
</feature>
<name>A0ABR3XX71_9PEZI</name>
<dbReference type="Proteomes" id="UP001583177">
    <property type="component" value="Unassembled WGS sequence"/>
</dbReference>
<organism evidence="2 3">
    <name type="scientific">Diaporthe australafricana</name>
    <dbReference type="NCBI Taxonomy" id="127596"/>
    <lineage>
        <taxon>Eukaryota</taxon>
        <taxon>Fungi</taxon>
        <taxon>Dikarya</taxon>
        <taxon>Ascomycota</taxon>
        <taxon>Pezizomycotina</taxon>
        <taxon>Sordariomycetes</taxon>
        <taxon>Sordariomycetidae</taxon>
        <taxon>Diaporthales</taxon>
        <taxon>Diaporthaceae</taxon>
        <taxon>Diaporthe</taxon>
    </lineage>
</organism>
<comment type="caution">
    <text evidence="2">The sequence shown here is derived from an EMBL/GenBank/DDBJ whole genome shotgun (WGS) entry which is preliminary data.</text>
</comment>
<feature type="compositionally biased region" description="Low complexity" evidence="1">
    <location>
        <begin position="234"/>
        <end position="246"/>
    </location>
</feature>
<reference evidence="2 3" key="1">
    <citation type="journal article" date="2024" name="IMA Fungus">
        <title>IMA Genome - F19 : A genome assembly and annotation guide to empower mycologists, including annotated draft genome sequences of Ceratocystis pirilliformis, Diaporthe australafricana, Fusarium ophioides, Paecilomyces lecythidis, and Sporothrix stenoceras.</title>
        <authorList>
            <person name="Aylward J."/>
            <person name="Wilson A.M."/>
            <person name="Visagie C.M."/>
            <person name="Spraker J."/>
            <person name="Barnes I."/>
            <person name="Buitendag C."/>
            <person name="Ceriani C."/>
            <person name="Del Mar Angel L."/>
            <person name="du Plessis D."/>
            <person name="Fuchs T."/>
            <person name="Gasser K."/>
            <person name="Kramer D."/>
            <person name="Li W."/>
            <person name="Munsamy K."/>
            <person name="Piso A."/>
            <person name="Price J.L."/>
            <person name="Sonnekus B."/>
            <person name="Thomas C."/>
            <person name="van der Nest A."/>
            <person name="van Dijk A."/>
            <person name="van Heerden A."/>
            <person name="van Vuuren N."/>
            <person name="Yilmaz N."/>
            <person name="Duong T.A."/>
            <person name="van der Merwe N.A."/>
            <person name="Wingfield M.J."/>
            <person name="Wingfield B.D."/>
        </authorList>
    </citation>
    <scope>NUCLEOTIDE SEQUENCE [LARGE SCALE GENOMIC DNA]</scope>
    <source>
        <strain evidence="2 3">CMW 18300</strain>
    </source>
</reference>
<keyword evidence="3" id="KW-1185">Reference proteome</keyword>